<dbReference type="GO" id="GO:0034632">
    <property type="term" value="F:retinol transmembrane transporter activity"/>
    <property type="evidence" value="ECO:0007669"/>
    <property type="project" value="InterPro"/>
</dbReference>
<evidence type="ECO:0000256" key="7">
    <source>
        <dbReference type="ARBA" id="ARBA00022989"/>
    </source>
</evidence>
<keyword evidence="4" id="KW-1003">Cell membrane</keyword>
<sequence length="705" mass="81322">MEGNVTEDLNDFSAEKILEYLFEAFNSGSNETEEDDECTSSIGHDLFHLYLLIPSTILTLLLAFTMRRKYTALGLLDGRPGLIFPMDIFGKSNRFSYAAAWGCIAFLTSDIIFERKYAVDLPGPLYLKAFYALLSMLIYGMDYLPLFAALSVDCVFGYIVGTLYAWLFTAVIIFQALECTLKEDHIEVVLEFIRVLPLLLCQLYLSISFPVRLVQSIRENRKFFSSMQRMTVFELEKSVHDSWEGKHIVQILRPPPSEPVPPETRKEKIMAQIKRLRKSLLYHRQTDFRYSAQLLSVMLVGSMILYKVTFEIIYHVERLYNNLDAGFISILEYIGFDEEEGESPRTTTFRDYIYVLYYILIALRGSILASVSLAALIGTIMILHMLSSYRNNLQNLYKGNTTHIPPRTGKSNPSMLIGSMKYAGYQVGYIAWGFFIQFLVYLLISVVIAVIITLIQSGFYQWILDKLMQTWPVLLIAFVLNFVQQMLAKYVFLQETGNTLRLNNRRLLFIFTYFLFFYNIFIGLISCLMRVIKSMILGSIFISRLDESVFPQRFQSFDPGFNAYVGFMHIEMAHTNPVVIVFLRLLALDVGIRKQSKLPFKGTDIDIESAGLTRTVEKKSKRYMHARNNWQTMYTLLNNPSVRLYRKHHIDYTKTVLNRRTNKTAIGDNLDSSAVEDSERTMALELSGIKNKTRDINEIKIETVM</sequence>
<reference evidence="12" key="2">
    <citation type="journal article" date="2021" name="Genome Biol. Evol.">
        <title>Developing a high-quality reference genome for a parasitic bivalve with doubly uniparental inheritance (Bivalvia: Unionida).</title>
        <authorList>
            <person name="Smith C.H."/>
        </authorList>
    </citation>
    <scope>NUCLEOTIDE SEQUENCE</scope>
    <source>
        <strain evidence="12">CHS0354</strain>
        <tissue evidence="12">Mantle</tissue>
    </source>
</reference>
<evidence type="ECO:0000256" key="2">
    <source>
        <dbReference type="ARBA" id="ARBA00014411"/>
    </source>
</evidence>
<dbReference type="GO" id="GO:0005886">
    <property type="term" value="C:plasma membrane"/>
    <property type="evidence" value="ECO:0007669"/>
    <property type="project" value="UniProtKB-SubCell"/>
</dbReference>
<keyword evidence="6" id="KW-0845">Vitamin A</keyword>
<evidence type="ECO:0000256" key="4">
    <source>
        <dbReference type="ARBA" id="ARBA00022475"/>
    </source>
</evidence>
<evidence type="ECO:0000256" key="11">
    <source>
        <dbReference type="SAM" id="Phobius"/>
    </source>
</evidence>
<dbReference type="Proteomes" id="UP001195483">
    <property type="component" value="Unassembled WGS sequence"/>
</dbReference>
<dbReference type="GO" id="GO:0038023">
    <property type="term" value="F:signaling receptor activity"/>
    <property type="evidence" value="ECO:0007669"/>
    <property type="project" value="InterPro"/>
</dbReference>
<evidence type="ECO:0000313" key="13">
    <source>
        <dbReference type="Proteomes" id="UP001195483"/>
    </source>
</evidence>
<comment type="subcellular location">
    <subcellularLocation>
        <location evidence="1">Cell membrane</location>
        <topology evidence="1">Multi-pass membrane protein</topology>
    </subcellularLocation>
</comment>
<reference evidence="12" key="1">
    <citation type="journal article" date="2021" name="Genome Biol. Evol.">
        <title>A High-Quality Reference Genome for a Parasitic Bivalve with Doubly Uniparental Inheritance (Bivalvia: Unionida).</title>
        <authorList>
            <person name="Smith C.H."/>
        </authorList>
    </citation>
    <scope>NUCLEOTIDE SEQUENCE</scope>
    <source>
        <strain evidence="12">CHS0354</strain>
    </source>
</reference>
<dbReference type="AlphaFoldDB" id="A0AAE0VPC9"/>
<keyword evidence="5 11" id="KW-0812">Transmembrane</keyword>
<feature type="transmembrane region" description="Helical" evidence="11">
    <location>
        <begin position="429"/>
        <end position="455"/>
    </location>
</feature>
<name>A0AAE0VPC9_9BIVA</name>
<gene>
    <name evidence="12" type="ORF">CHS0354_004563</name>
</gene>
<evidence type="ECO:0000313" key="12">
    <source>
        <dbReference type="EMBL" id="KAK3585643.1"/>
    </source>
</evidence>
<evidence type="ECO:0000256" key="10">
    <source>
        <dbReference type="ARBA" id="ARBA00023170"/>
    </source>
</evidence>
<feature type="transmembrane region" description="Helical" evidence="11">
    <location>
        <begin position="156"/>
        <end position="177"/>
    </location>
</feature>
<dbReference type="PANTHER" id="PTHR21444">
    <property type="entry name" value="COILED-COIL DOMAIN-CONTAINING PROTEIN 180"/>
    <property type="match status" value="1"/>
</dbReference>
<keyword evidence="7 11" id="KW-1133">Transmembrane helix</keyword>
<evidence type="ECO:0000256" key="6">
    <source>
        <dbReference type="ARBA" id="ARBA00022893"/>
    </source>
</evidence>
<dbReference type="Pfam" id="PF14752">
    <property type="entry name" value="RBP_receptor"/>
    <property type="match status" value="1"/>
</dbReference>
<keyword evidence="9 11" id="KW-0472">Membrane</keyword>
<feature type="transmembrane region" description="Helical" evidence="11">
    <location>
        <begin position="47"/>
        <end position="66"/>
    </location>
</feature>
<keyword evidence="13" id="KW-1185">Reference proteome</keyword>
<keyword evidence="10" id="KW-0675">Receptor</keyword>
<dbReference type="GO" id="GO:0071939">
    <property type="term" value="P:vitamin A import into cell"/>
    <property type="evidence" value="ECO:0007669"/>
    <property type="project" value="TreeGrafter"/>
</dbReference>
<evidence type="ECO:0000256" key="9">
    <source>
        <dbReference type="ARBA" id="ARBA00023136"/>
    </source>
</evidence>
<dbReference type="GO" id="GO:0019841">
    <property type="term" value="F:retinol binding"/>
    <property type="evidence" value="ECO:0007669"/>
    <property type="project" value="UniProtKB-KW"/>
</dbReference>
<protein>
    <recommendedName>
        <fullName evidence="2">Receptor for retinol uptake STRA6</fullName>
    </recommendedName>
</protein>
<feature type="transmembrane region" description="Helical" evidence="11">
    <location>
        <begin position="355"/>
        <end position="383"/>
    </location>
</feature>
<dbReference type="GO" id="GO:0016918">
    <property type="term" value="F:retinal binding"/>
    <property type="evidence" value="ECO:0007669"/>
    <property type="project" value="UniProtKB-KW"/>
</dbReference>
<organism evidence="12 13">
    <name type="scientific">Potamilus streckersoni</name>
    <dbReference type="NCBI Taxonomy" id="2493646"/>
    <lineage>
        <taxon>Eukaryota</taxon>
        <taxon>Metazoa</taxon>
        <taxon>Spiralia</taxon>
        <taxon>Lophotrochozoa</taxon>
        <taxon>Mollusca</taxon>
        <taxon>Bivalvia</taxon>
        <taxon>Autobranchia</taxon>
        <taxon>Heteroconchia</taxon>
        <taxon>Palaeoheterodonta</taxon>
        <taxon>Unionida</taxon>
        <taxon>Unionoidea</taxon>
        <taxon>Unionidae</taxon>
        <taxon>Ambleminae</taxon>
        <taxon>Lampsilini</taxon>
        <taxon>Potamilus</taxon>
    </lineage>
</organism>
<proteinExistence type="predicted"/>
<keyword evidence="8" id="KW-0683">Retinol-binding</keyword>
<evidence type="ECO:0000256" key="5">
    <source>
        <dbReference type="ARBA" id="ARBA00022692"/>
    </source>
</evidence>
<comment type="caution">
    <text evidence="12">The sequence shown here is derived from an EMBL/GenBank/DDBJ whole genome shotgun (WGS) entry which is preliminary data.</text>
</comment>
<feature type="transmembrane region" description="Helical" evidence="11">
    <location>
        <begin position="95"/>
        <end position="113"/>
    </location>
</feature>
<reference evidence="12" key="3">
    <citation type="submission" date="2023-05" db="EMBL/GenBank/DDBJ databases">
        <authorList>
            <person name="Smith C.H."/>
        </authorList>
    </citation>
    <scope>NUCLEOTIDE SEQUENCE</scope>
    <source>
        <strain evidence="12">CHS0354</strain>
        <tissue evidence="12">Mantle</tissue>
    </source>
</reference>
<dbReference type="PANTHER" id="PTHR21444:SF16">
    <property type="entry name" value="RECEPTOR FOR RETINOL UPTAKE STRA6"/>
    <property type="match status" value="1"/>
</dbReference>
<keyword evidence="3" id="KW-0813">Transport</keyword>
<feature type="transmembrane region" description="Helical" evidence="11">
    <location>
        <begin position="192"/>
        <end position="214"/>
    </location>
</feature>
<feature type="transmembrane region" description="Helical" evidence="11">
    <location>
        <begin position="125"/>
        <end position="144"/>
    </location>
</feature>
<accession>A0AAE0VPC9</accession>
<feature type="transmembrane region" description="Helical" evidence="11">
    <location>
        <begin position="467"/>
        <end position="487"/>
    </location>
</feature>
<dbReference type="EMBL" id="JAEAOA010000333">
    <property type="protein sequence ID" value="KAK3585643.1"/>
    <property type="molecule type" value="Genomic_DNA"/>
</dbReference>
<feature type="transmembrane region" description="Helical" evidence="11">
    <location>
        <begin position="507"/>
        <end position="529"/>
    </location>
</feature>
<dbReference type="InterPro" id="IPR026612">
    <property type="entry name" value="STRA6-like"/>
</dbReference>
<evidence type="ECO:0000256" key="8">
    <source>
        <dbReference type="ARBA" id="ARBA00023072"/>
    </source>
</evidence>
<evidence type="ECO:0000256" key="1">
    <source>
        <dbReference type="ARBA" id="ARBA00004651"/>
    </source>
</evidence>
<evidence type="ECO:0000256" key="3">
    <source>
        <dbReference type="ARBA" id="ARBA00022448"/>
    </source>
</evidence>